<keyword evidence="1" id="KW-0812">Transmembrane</keyword>
<dbReference type="HOGENOM" id="CLU_035509_11_3_1"/>
<feature type="transmembrane region" description="Helical" evidence="1">
    <location>
        <begin position="178"/>
        <end position="197"/>
    </location>
</feature>
<keyword evidence="1" id="KW-1133">Transmembrane helix</keyword>
<accession>A0A0C9UBH0</accession>
<reference evidence="3 4" key="1">
    <citation type="submission" date="2014-06" db="EMBL/GenBank/DDBJ databases">
        <title>Evolutionary Origins and Diversification of the Mycorrhizal Mutualists.</title>
        <authorList>
            <consortium name="DOE Joint Genome Institute"/>
            <consortium name="Mycorrhizal Genomics Consortium"/>
            <person name="Kohler A."/>
            <person name="Kuo A."/>
            <person name="Nagy L.G."/>
            <person name="Floudas D."/>
            <person name="Copeland A."/>
            <person name="Barry K.W."/>
            <person name="Cichocki N."/>
            <person name="Veneault-Fourrey C."/>
            <person name="LaButti K."/>
            <person name="Lindquist E.A."/>
            <person name="Lipzen A."/>
            <person name="Lundell T."/>
            <person name="Morin E."/>
            <person name="Murat C."/>
            <person name="Riley R."/>
            <person name="Ohm R."/>
            <person name="Sun H."/>
            <person name="Tunlid A."/>
            <person name="Henrissat B."/>
            <person name="Grigoriev I.V."/>
            <person name="Hibbett D.S."/>
            <person name="Martin F."/>
        </authorList>
    </citation>
    <scope>NUCLEOTIDE SEQUENCE [LARGE SCALE GENOMIC DNA]</scope>
    <source>
        <strain evidence="3 4">SS14</strain>
    </source>
</reference>
<dbReference type="InterPro" id="IPR045340">
    <property type="entry name" value="DUF6533"/>
</dbReference>
<protein>
    <recommendedName>
        <fullName evidence="2">DUF6533 domain-containing protein</fullName>
    </recommendedName>
</protein>
<dbReference type="EMBL" id="KN837370">
    <property type="protein sequence ID" value="KIJ26417.1"/>
    <property type="molecule type" value="Genomic_DNA"/>
</dbReference>
<evidence type="ECO:0000313" key="4">
    <source>
        <dbReference type="Proteomes" id="UP000054279"/>
    </source>
</evidence>
<dbReference type="Proteomes" id="UP000054279">
    <property type="component" value="Unassembled WGS sequence"/>
</dbReference>
<proteinExistence type="predicted"/>
<evidence type="ECO:0000259" key="2">
    <source>
        <dbReference type="Pfam" id="PF20151"/>
    </source>
</evidence>
<organism evidence="3 4">
    <name type="scientific">Sphaerobolus stellatus (strain SS14)</name>
    <dbReference type="NCBI Taxonomy" id="990650"/>
    <lineage>
        <taxon>Eukaryota</taxon>
        <taxon>Fungi</taxon>
        <taxon>Dikarya</taxon>
        <taxon>Basidiomycota</taxon>
        <taxon>Agaricomycotina</taxon>
        <taxon>Agaricomycetes</taxon>
        <taxon>Phallomycetidae</taxon>
        <taxon>Geastrales</taxon>
        <taxon>Sphaerobolaceae</taxon>
        <taxon>Sphaerobolus</taxon>
    </lineage>
</organism>
<keyword evidence="4" id="KW-1185">Reference proteome</keyword>
<name>A0A0C9UBH0_SPHS4</name>
<sequence>MNSVNDLAGIFGQVIESNRVDAYWNIASLTLLCYDYITTVSDEINVFWGSQWTIGRILYTLTRYCAFIDGSILNYFHFAPRMTISPHTCTLLFQIAGWFIFWGGCLAEIILMYRTWAIWGESKRIGYGLCIFFVVVVTPLIYLTHLGLPAITLAPFSFLPSQRLTSCLITEDRGGTILADYVIVTVYETVILVLTLIKGLRHYRTSSSSLVTTMYKDGFLYYIYIFILSLANVLFIVSLQQKTGSSLIYMQRVFHAILTGRILLHIRTAAIADYQLSSHTDEGSTELSFMTGAAHSLHS</sequence>
<feature type="transmembrane region" description="Helical" evidence="1">
    <location>
        <begin position="125"/>
        <end position="158"/>
    </location>
</feature>
<dbReference type="AlphaFoldDB" id="A0A0C9UBH0"/>
<dbReference type="OrthoDB" id="3350812at2759"/>
<feature type="domain" description="DUF6533" evidence="2">
    <location>
        <begin position="23"/>
        <end position="68"/>
    </location>
</feature>
<dbReference type="Pfam" id="PF20151">
    <property type="entry name" value="DUF6533"/>
    <property type="match status" value="1"/>
</dbReference>
<evidence type="ECO:0000313" key="3">
    <source>
        <dbReference type="EMBL" id="KIJ26417.1"/>
    </source>
</evidence>
<feature type="transmembrane region" description="Helical" evidence="1">
    <location>
        <begin position="218"/>
        <end position="239"/>
    </location>
</feature>
<feature type="transmembrane region" description="Helical" evidence="1">
    <location>
        <begin position="91"/>
        <end position="113"/>
    </location>
</feature>
<evidence type="ECO:0000256" key="1">
    <source>
        <dbReference type="SAM" id="Phobius"/>
    </source>
</evidence>
<gene>
    <name evidence="3" type="ORF">M422DRAFT_272518</name>
</gene>
<keyword evidence="1" id="KW-0472">Membrane</keyword>